<evidence type="ECO:0000256" key="6">
    <source>
        <dbReference type="RuleBase" id="RU366026"/>
    </source>
</evidence>
<dbReference type="GO" id="GO:0008817">
    <property type="term" value="F:corrinoid adenosyltransferase activity"/>
    <property type="evidence" value="ECO:0007669"/>
    <property type="project" value="TreeGrafter"/>
</dbReference>
<protein>
    <recommendedName>
        <fullName evidence="6">Cobalamin adenosyltransferase</fullName>
        <ecNumber evidence="6">2.5.1.-</ecNumber>
    </recommendedName>
</protein>
<feature type="region of interest" description="Disordered" evidence="7">
    <location>
        <begin position="1"/>
        <end position="21"/>
    </location>
</feature>
<dbReference type="EMBL" id="CP064782">
    <property type="protein sequence ID" value="QWT49568.1"/>
    <property type="molecule type" value="Genomic_DNA"/>
</dbReference>
<evidence type="ECO:0000256" key="7">
    <source>
        <dbReference type="SAM" id="MobiDB-lite"/>
    </source>
</evidence>
<evidence type="ECO:0000256" key="4">
    <source>
        <dbReference type="ARBA" id="ARBA00022741"/>
    </source>
</evidence>
<evidence type="ECO:0000256" key="2">
    <source>
        <dbReference type="ARBA" id="ARBA00011233"/>
    </source>
</evidence>
<reference evidence="9" key="1">
    <citation type="submission" date="2020-11" db="EMBL/GenBank/DDBJ databases">
        <title>Azospira inquinata sp. nov.</title>
        <authorList>
            <person name="Moe W.M."/>
            <person name="Mikes M.C."/>
        </authorList>
    </citation>
    <scope>NUCLEOTIDE SEQUENCE</scope>
    <source>
        <strain evidence="9">Azo-3</strain>
    </source>
</reference>
<dbReference type="PANTHER" id="PTHR12213">
    <property type="entry name" value="CORRINOID ADENOSYLTRANSFERASE"/>
    <property type="match status" value="1"/>
</dbReference>
<comment type="catalytic activity">
    <reaction evidence="6">
        <text>2 cob(II)alamin + AH2 + 2 ATP = 2 adenosylcob(III)alamin + 2 triphosphate + A + 2 H(+)</text>
        <dbReference type="Rhea" id="RHEA:53304"/>
        <dbReference type="ChEBI" id="CHEBI:13193"/>
        <dbReference type="ChEBI" id="CHEBI:15378"/>
        <dbReference type="ChEBI" id="CHEBI:16304"/>
        <dbReference type="ChEBI" id="CHEBI:17499"/>
        <dbReference type="ChEBI" id="CHEBI:18036"/>
        <dbReference type="ChEBI" id="CHEBI:18408"/>
        <dbReference type="ChEBI" id="CHEBI:30616"/>
    </reaction>
</comment>
<dbReference type="InterPro" id="IPR029499">
    <property type="entry name" value="PduO-typ"/>
</dbReference>
<keyword evidence="5 6" id="KW-0067">ATP-binding</keyword>
<organism evidence="9 10">
    <name type="scientific">Azospira inquinata</name>
    <dbReference type="NCBI Taxonomy" id="2785627"/>
    <lineage>
        <taxon>Bacteria</taxon>
        <taxon>Pseudomonadati</taxon>
        <taxon>Pseudomonadota</taxon>
        <taxon>Betaproteobacteria</taxon>
        <taxon>Rhodocyclales</taxon>
        <taxon>Rhodocyclaceae</taxon>
        <taxon>Azospira</taxon>
    </lineage>
</organism>
<dbReference type="PANTHER" id="PTHR12213:SF0">
    <property type="entry name" value="CORRINOID ADENOSYLTRANSFERASE MMAB"/>
    <property type="match status" value="1"/>
</dbReference>
<dbReference type="GO" id="GO:0009236">
    <property type="term" value="P:cobalamin biosynthetic process"/>
    <property type="evidence" value="ECO:0007669"/>
    <property type="project" value="UniProtKB-UniRule"/>
</dbReference>
<evidence type="ECO:0000256" key="1">
    <source>
        <dbReference type="ARBA" id="ARBA00007487"/>
    </source>
</evidence>
<evidence type="ECO:0000313" key="10">
    <source>
        <dbReference type="Proteomes" id="UP000683428"/>
    </source>
</evidence>
<dbReference type="FunFam" id="1.20.1200.10:FF:000001">
    <property type="entry name" value="Cob(I)yrinic acid a,c-diamide adenosyltransferase"/>
    <property type="match status" value="1"/>
</dbReference>
<proteinExistence type="inferred from homology"/>
<dbReference type="EC" id="2.5.1.-" evidence="6"/>
<evidence type="ECO:0000313" key="9">
    <source>
        <dbReference type="EMBL" id="QWT49568.1"/>
    </source>
</evidence>
<dbReference type="Proteomes" id="UP000683428">
    <property type="component" value="Chromosome"/>
</dbReference>
<keyword evidence="6" id="KW-0169">Cobalamin biosynthesis</keyword>
<gene>
    <name evidence="9" type="ORF">Azoinq_02855</name>
</gene>
<dbReference type="KEGG" id="aiq:Azoinq_02855"/>
<dbReference type="NCBIfam" id="TIGR00636">
    <property type="entry name" value="PduO_Nterm"/>
    <property type="match status" value="1"/>
</dbReference>
<keyword evidence="3 6" id="KW-0808">Transferase</keyword>
<evidence type="ECO:0000259" key="8">
    <source>
        <dbReference type="Pfam" id="PF01923"/>
    </source>
</evidence>
<dbReference type="InterPro" id="IPR016030">
    <property type="entry name" value="CblAdoTrfase-like"/>
</dbReference>
<comment type="subunit">
    <text evidence="2">Homotrimer.</text>
</comment>
<dbReference type="Pfam" id="PF01923">
    <property type="entry name" value="Cob_adeno_trans"/>
    <property type="match status" value="1"/>
</dbReference>
<dbReference type="GO" id="GO:0005524">
    <property type="term" value="F:ATP binding"/>
    <property type="evidence" value="ECO:0007669"/>
    <property type="project" value="UniProtKB-UniRule"/>
</dbReference>
<accession>A0A975SNL0</accession>
<comment type="similarity">
    <text evidence="1 6">Belongs to the Cob(I)alamin adenosyltransferase family.</text>
</comment>
<keyword evidence="4 6" id="KW-0547">Nucleotide-binding</keyword>
<evidence type="ECO:0000256" key="5">
    <source>
        <dbReference type="ARBA" id="ARBA00022840"/>
    </source>
</evidence>
<name>A0A975SNL0_9RHOO</name>
<dbReference type="RefSeq" id="WP_216126531.1">
    <property type="nucleotide sequence ID" value="NZ_CP064782.1"/>
</dbReference>
<evidence type="ECO:0000256" key="3">
    <source>
        <dbReference type="ARBA" id="ARBA00022679"/>
    </source>
</evidence>
<sequence length="191" mass="20915">MGHRLSKIVTRTGDQGETGLGDGSRVGKDCLRIDAIGEVDELNSSIGLILAEPLPHPVDVGMREMLIQVQHDLFDLGGELCIPGMVMIKEDHILRLEDWVEELNGNLPALKEFILPGGTRPAALAHLARTVCRRAERAVVHLSRSENVADGPRQYLNRLSDLLFVLGRALNQASGSGDVLWKHQRVPRPAA</sequence>
<feature type="domain" description="Cobalamin adenosyltransferase-like" evidence="8">
    <location>
        <begin position="8"/>
        <end position="169"/>
    </location>
</feature>
<dbReference type="AlphaFoldDB" id="A0A975SNL0"/>
<keyword evidence="10" id="KW-1185">Reference proteome</keyword>